<evidence type="ECO:0000256" key="3">
    <source>
        <dbReference type="ARBA" id="ARBA00023150"/>
    </source>
</evidence>
<dbReference type="SUPFAM" id="SSF53383">
    <property type="entry name" value="PLP-dependent transferases"/>
    <property type="match status" value="1"/>
</dbReference>
<dbReference type="InterPro" id="IPR015424">
    <property type="entry name" value="PyrdxlP-dep_Trfase"/>
</dbReference>
<feature type="domain" description="MOSC" evidence="5">
    <location>
        <begin position="648"/>
        <end position="814"/>
    </location>
</feature>
<name>A0A3Q8VKK9_ARAHY</name>
<evidence type="ECO:0000256" key="2">
    <source>
        <dbReference type="ARBA" id="ARBA00022898"/>
    </source>
</evidence>
<dbReference type="SUPFAM" id="SSF141673">
    <property type="entry name" value="MOSC N-terminal domain-like"/>
    <property type="match status" value="1"/>
</dbReference>
<comment type="cofactor">
    <cofactor evidence="4">
        <name>pyridoxal 5'-phosphate</name>
        <dbReference type="ChEBI" id="CHEBI:597326"/>
    </cofactor>
</comment>
<reference evidence="6" key="1">
    <citation type="submission" date="2018-03" db="EMBL/GenBank/DDBJ databases">
        <title>An abscisic acid (ABA) homeostasis regulated by its production, catabolism and transport in peanut leaves in response to drought stress.</title>
        <authorList>
            <person name="Long H."/>
            <person name="Wan X."/>
            <person name="Li L."/>
        </authorList>
    </citation>
    <scope>NUCLEOTIDE SEQUENCE</scope>
</reference>
<accession>A0A3Q8VKK9</accession>
<comment type="function">
    <text evidence="4">Sulfurates the molybdenum cofactor. Sulfation of molybdenum is essential for xanthine dehydrogenase (XDH) and aldehyde oxidase (ADO) enzymes in which molybdenum cofactor is liganded by 1 oxygen and 1 sulfur atom in active form.</text>
</comment>
<dbReference type="GO" id="GO:0030151">
    <property type="term" value="F:molybdenum ion binding"/>
    <property type="evidence" value="ECO:0007669"/>
    <property type="project" value="UniProtKB-UniRule"/>
</dbReference>
<dbReference type="EMBL" id="MH037808">
    <property type="protein sequence ID" value="AZM66049.1"/>
    <property type="molecule type" value="mRNA"/>
</dbReference>
<dbReference type="Pfam" id="PF00266">
    <property type="entry name" value="Aminotran_5"/>
    <property type="match status" value="2"/>
</dbReference>
<evidence type="ECO:0000259" key="5">
    <source>
        <dbReference type="PROSITE" id="PS51340"/>
    </source>
</evidence>
<dbReference type="GO" id="GO:0016829">
    <property type="term" value="F:lyase activity"/>
    <property type="evidence" value="ECO:0007669"/>
    <property type="project" value="UniProtKB-UniRule"/>
</dbReference>
<dbReference type="AlphaFoldDB" id="A0A3Q8VKK9"/>
<evidence type="ECO:0000256" key="4">
    <source>
        <dbReference type="HAMAP-Rule" id="MF_03050"/>
    </source>
</evidence>
<feature type="active site" evidence="4">
    <location>
        <position position="431"/>
    </location>
</feature>
<dbReference type="PROSITE" id="PS51340">
    <property type="entry name" value="MOSC"/>
    <property type="match status" value="1"/>
</dbReference>
<dbReference type="InterPro" id="IPR005303">
    <property type="entry name" value="MOCOS_middle"/>
</dbReference>
<evidence type="ECO:0000256" key="1">
    <source>
        <dbReference type="ARBA" id="ARBA00022679"/>
    </source>
</evidence>
<dbReference type="PANTHER" id="PTHR14237">
    <property type="entry name" value="MOLYBDOPTERIN COFACTOR SULFURASE MOSC"/>
    <property type="match status" value="1"/>
</dbReference>
<dbReference type="PANTHER" id="PTHR14237:SF80">
    <property type="entry name" value="MOLYBDENUM COFACTOR SULFURASE"/>
    <property type="match status" value="1"/>
</dbReference>
<dbReference type="GO" id="GO:0008265">
    <property type="term" value="F:molybdenum cofactor sulfurtransferase activity"/>
    <property type="evidence" value="ECO:0007669"/>
    <property type="project" value="UniProtKB-UniRule"/>
</dbReference>
<comment type="catalytic activity">
    <reaction evidence="4">
        <text>Mo-molybdopterin + L-cysteine + AH2 = thio-Mo-molybdopterin + L-alanine + A + H2O</text>
        <dbReference type="Rhea" id="RHEA:42636"/>
        <dbReference type="ChEBI" id="CHEBI:13193"/>
        <dbReference type="ChEBI" id="CHEBI:15377"/>
        <dbReference type="ChEBI" id="CHEBI:17499"/>
        <dbReference type="ChEBI" id="CHEBI:35235"/>
        <dbReference type="ChEBI" id="CHEBI:57972"/>
        <dbReference type="ChEBI" id="CHEBI:71302"/>
        <dbReference type="ChEBI" id="CHEBI:82685"/>
        <dbReference type="EC" id="2.8.1.9"/>
    </reaction>
</comment>
<dbReference type="Gene3D" id="3.40.640.10">
    <property type="entry name" value="Type I PLP-dependent aspartate aminotransferase-like (Major domain)"/>
    <property type="match status" value="1"/>
</dbReference>
<feature type="modified residue" description="N6-(pyridoxal phosphate)lysine" evidence="4">
    <location>
        <position position="272"/>
    </location>
</feature>
<dbReference type="InterPro" id="IPR005302">
    <property type="entry name" value="MoCF_Sase_C"/>
</dbReference>
<keyword evidence="3 4" id="KW-0501">Molybdenum cofactor biosynthesis</keyword>
<organism evidence="6">
    <name type="scientific">Arachis hypogaea</name>
    <name type="common">Peanut</name>
    <dbReference type="NCBI Taxonomy" id="3818"/>
    <lineage>
        <taxon>Eukaryota</taxon>
        <taxon>Viridiplantae</taxon>
        <taxon>Streptophyta</taxon>
        <taxon>Embryophyta</taxon>
        <taxon>Tracheophyta</taxon>
        <taxon>Spermatophyta</taxon>
        <taxon>Magnoliopsida</taxon>
        <taxon>eudicotyledons</taxon>
        <taxon>Gunneridae</taxon>
        <taxon>Pentapetalae</taxon>
        <taxon>rosids</taxon>
        <taxon>fabids</taxon>
        <taxon>Fabales</taxon>
        <taxon>Fabaceae</taxon>
        <taxon>Papilionoideae</taxon>
        <taxon>50 kb inversion clade</taxon>
        <taxon>dalbergioids sensu lato</taxon>
        <taxon>Dalbergieae</taxon>
        <taxon>Pterocarpus clade</taxon>
        <taxon>Arachis</taxon>
    </lineage>
</organism>
<dbReference type="InterPro" id="IPR028886">
    <property type="entry name" value="MoCo_sulfurase"/>
</dbReference>
<comment type="similarity">
    <text evidence="4">Belongs to the class-V pyridoxal-phosphate-dependent aminotransferase family. MOCOS subfamily.</text>
</comment>
<evidence type="ECO:0000313" key="6">
    <source>
        <dbReference type="EMBL" id="AZM66049.1"/>
    </source>
</evidence>
<dbReference type="EC" id="2.8.1.9" evidence="4"/>
<proteinExistence type="evidence at transcript level"/>
<dbReference type="GO" id="GO:0030170">
    <property type="term" value="F:pyridoxal phosphate binding"/>
    <property type="evidence" value="ECO:0007669"/>
    <property type="project" value="UniProtKB-UniRule"/>
</dbReference>
<sequence>MDAAKQEFLKEFGEHYGYPNTPKTIDQIRATEFNRLQDLVYLDHAGATLYSELQMESIFGDLTSKVYGNPHSQSDSSSATLEIVKDARQQVLDYCNASPKDYKCIFTFGATAALKLVGEAFPWSCDSTFMYTMENHNSVLGIREYALGQGAASIAVDIEENEAPGVSGENIAMKISPHQVQRRKVAGLLEGKPDGHVYNLFAFPSECNFSGLRFDLDLVKIIKEHSSRDLGISSVCKNGQWMVLIDAAKGCATMPPDLSKYPADFVSISFYKLFGYPTGLGALIVRNDSAKLLKKTYFSGGTVAASIADIDFIKRREGIEELFEDGTVSFLSIASVRHGFKILRSLTASAISRHTKSLALYTRKMLLALRHCNGSNVCIIYGHQSSMELCYEMGPIVSFNLKRADGSWYGYREVEKLASLSGIQLRTGCFCNPGACAKYLGLSHLDLLSNTEAGHVCWDDHDVINGKPTGAVRVSFGYMSTYEEAKKFIDFVASSFVSSQNDICHGNQLEGIEKGSPDTGYHLKSITIYPIKSCGGFCSRSWPLSKNGLKHDREWILMSLSGEILTQKKVPEMCFISTFIDLSQGILFVESPHCKERLQIKLESGVNHGAMEELELYGQRYKVYNYSKETNVWFSEAIGKPCTLFRYSSTEHDFMLNKTKGVATCRDTKSTLNFPNEAQFLLVSEESVSDLNRRLCSDVQKDICVTAMQVDASRFRPNLVVSGGRPYGEDGWRTIRIGNKYFRSLGGCNRCQMINFSQNAGKVQKSNEPLATLASYRRVKGKILFGILLKYESSDEEQQHDDSWLHIGQHVHPESI</sequence>
<keyword evidence="2 4" id="KW-0663">Pyridoxal phosphate</keyword>
<dbReference type="HAMAP" id="MF_03050">
    <property type="entry name" value="MOCOS"/>
    <property type="match status" value="1"/>
</dbReference>
<protein>
    <recommendedName>
        <fullName evidence="4">Molybdenum cofactor sulfurase</fullName>
        <shortName evidence="4">MCS</shortName>
        <shortName evidence="4">MOS</shortName>
        <shortName evidence="4">MoCo sulfurase</shortName>
        <ecNumber evidence="4">2.8.1.9</ecNumber>
    </recommendedName>
    <alternativeName>
        <fullName evidence="4">Molybdenum cofactor sulfurtransferase</fullName>
    </alternativeName>
</protein>
<gene>
    <name evidence="6" type="primary">ABA3</name>
</gene>
<dbReference type="InterPro" id="IPR015421">
    <property type="entry name" value="PyrdxlP-dep_Trfase_major"/>
</dbReference>
<dbReference type="GO" id="GO:0006777">
    <property type="term" value="P:Mo-molybdopterin cofactor biosynthetic process"/>
    <property type="evidence" value="ECO:0007669"/>
    <property type="project" value="UniProtKB-UniRule"/>
</dbReference>
<dbReference type="Pfam" id="PF03476">
    <property type="entry name" value="MOSC_N"/>
    <property type="match status" value="1"/>
</dbReference>
<dbReference type="Pfam" id="PF03473">
    <property type="entry name" value="MOSC"/>
    <property type="match status" value="1"/>
</dbReference>
<dbReference type="InterPro" id="IPR000192">
    <property type="entry name" value="Aminotrans_V_dom"/>
</dbReference>
<keyword evidence="1 4" id="KW-0808">Transferase</keyword>